<accession>A0A061AM55</accession>
<dbReference type="OrthoDB" id="10274189at2759"/>
<evidence type="ECO:0000313" key="2">
    <source>
        <dbReference type="EMBL" id="CDR38678.1"/>
    </source>
</evidence>
<gene>
    <name evidence="2" type="ORF">RHTO0S_03e12046g</name>
</gene>
<organism evidence="2">
    <name type="scientific">Rhodotorula toruloides</name>
    <name type="common">Yeast</name>
    <name type="synonym">Rhodosporidium toruloides</name>
    <dbReference type="NCBI Taxonomy" id="5286"/>
    <lineage>
        <taxon>Eukaryota</taxon>
        <taxon>Fungi</taxon>
        <taxon>Dikarya</taxon>
        <taxon>Basidiomycota</taxon>
        <taxon>Pucciniomycotina</taxon>
        <taxon>Microbotryomycetes</taxon>
        <taxon>Sporidiobolales</taxon>
        <taxon>Sporidiobolaceae</taxon>
        <taxon>Rhodotorula</taxon>
    </lineage>
</organism>
<feature type="region of interest" description="Disordered" evidence="1">
    <location>
        <begin position="198"/>
        <end position="235"/>
    </location>
</feature>
<reference evidence="2" key="1">
    <citation type="journal article" date="2014" name="Genome Announc.">
        <title>Draft genome sequence of Rhodosporidium toruloides CECT1137, an oleaginous yeast of biotechnological interest.</title>
        <authorList>
            <person name="Morin N."/>
            <person name="Calcas X."/>
            <person name="Devillers H."/>
            <person name="Durrens P."/>
            <person name="Sherman D.J."/>
            <person name="Nicaud J.-M."/>
            <person name="Neuveglise C."/>
        </authorList>
    </citation>
    <scope>NUCLEOTIDE SEQUENCE</scope>
    <source>
        <strain evidence="2">CECT1137</strain>
    </source>
</reference>
<dbReference type="AlphaFoldDB" id="A0A061AM55"/>
<name>A0A061AM55_RHOTO</name>
<feature type="region of interest" description="Disordered" evidence="1">
    <location>
        <begin position="139"/>
        <end position="160"/>
    </location>
</feature>
<sequence>MPQTSSAHYALAGRPPLLPAAHQLDNSAFDGWEPFGMWLDTVYIQARNTLGYMIRTRQAQEVKDACERRQDAIVQWRRSFPDPSTLHYCHQVGELLPLVACMGNLAGIAEVIWTTPLEHALVLPTWQVVMCKNVTGPVPTHPSAPQHGPPHHLASAHDPFAPGRRSVSQRWWEYQAHVFDRQGSHSSIGFDKLPEHLKNFNEPFQPRHPAPEASSDPFPPSRHPFTHPTSHQPHSSQYLAVYPEDSHLYANQGYDPTEAMYPILGSNATLDEHGNLVPLSRRTTHSR</sequence>
<dbReference type="EMBL" id="LK052938">
    <property type="protein sequence ID" value="CDR38678.1"/>
    <property type="molecule type" value="Genomic_DNA"/>
</dbReference>
<evidence type="ECO:0000256" key="1">
    <source>
        <dbReference type="SAM" id="MobiDB-lite"/>
    </source>
</evidence>
<proteinExistence type="predicted"/>
<protein>
    <submittedName>
        <fullName evidence="2">RHTO0S03e12046g1_1</fullName>
    </submittedName>
</protein>